<dbReference type="InterPro" id="IPR004488">
    <property type="entry name" value="Mg/Co-transport_prot_CorA"/>
</dbReference>
<dbReference type="InterPro" id="IPR002523">
    <property type="entry name" value="MgTranspt_CorA/ZnTranspt_ZntB"/>
</dbReference>
<keyword evidence="4 12" id="KW-1003">Cell membrane</keyword>
<evidence type="ECO:0000313" key="14">
    <source>
        <dbReference type="Proteomes" id="UP000051888"/>
    </source>
</evidence>
<keyword evidence="14" id="KW-1185">Reference proteome</keyword>
<dbReference type="PANTHER" id="PTHR46494:SF1">
    <property type="entry name" value="CORA FAMILY METAL ION TRANSPORTER (EUROFUNG)"/>
    <property type="match status" value="1"/>
</dbReference>
<dbReference type="Gene3D" id="1.20.58.340">
    <property type="entry name" value="Magnesium transport protein CorA, transmembrane region"/>
    <property type="match status" value="2"/>
</dbReference>
<dbReference type="InterPro" id="IPR045863">
    <property type="entry name" value="CorA_TM1_TM2"/>
</dbReference>
<dbReference type="OrthoDB" id="9803416at2"/>
<evidence type="ECO:0000256" key="9">
    <source>
        <dbReference type="ARBA" id="ARBA00023136"/>
    </source>
</evidence>
<comment type="caution">
    <text evidence="13">The sequence shown here is derived from an EMBL/GenBank/DDBJ whole genome shotgun (WGS) entry which is preliminary data.</text>
</comment>
<dbReference type="Proteomes" id="UP000051888">
    <property type="component" value="Unassembled WGS sequence"/>
</dbReference>
<sequence>MLRIVALAHDGTLHKDISLDDLSGNKYRWYWVDFENPTQNESALLSTFFHFHPLAIEDCLLYIQRPKLDHYEDYTFFVFHALNPETSVVKEIDCFLGKNFIVTFHFESLMYLDKVNKKIESGALNTPLLIFHAILDEAVDLYFPIIYSMEDRLNDAEDNTKGLSTTALMDEVFDIRSDLLRLRRTIYPMRDLVYRIINSSRIPDFQEYHGYFSDIYDHLLRLSEIVEDSRELTADIRDSYISLNAFHGNQIMIKLTILSTIFLPLTFIVGVYGMNFVHMPELKWKYGYLFVWIIMLTIGIGIPLYFKKKGWFNDKIE</sequence>
<evidence type="ECO:0000256" key="5">
    <source>
        <dbReference type="ARBA" id="ARBA00022692"/>
    </source>
</evidence>
<proteinExistence type="inferred from homology"/>
<keyword evidence="5 12" id="KW-0812">Transmembrane</keyword>
<dbReference type="Gene3D" id="3.30.460.20">
    <property type="entry name" value="CorA soluble domain-like"/>
    <property type="match status" value="1"/>
</dbReference>
<evidence type="ECO:0000256" key="7">
    <source>
        <dbReference type="ARBA" id="ARBA00022989"/>
    </source>
</evidence>
<gene>
    <name evidence="12" type="primary">corA</name>
    <name evidence="13" type="ORF">AN964_17430</name>
</gene>
<evidence type="ECO:0000256" key="4">
    <source>
        <dbReference type="ARBA" id="ARBA00022475"/>
    </source>
</evidence>
<dbReference type="SUPFAM" id="SSF144083">
    <property type="entry name" value="Magnesium transport protein CorA, transmembrane region"/>
    <property type="match status" value="1"/>
</dbReference>
<comment type="subcellular location">
    <subcellularLocation>
        <location evidence="1">Cell membrane</location>
        <topology evidence="1">Multi-pass membrane protein</topology>
    </subcellularLocation>
    <subcellularLocation>
        <location evidence="12">Membrane</location>
        <topology evidence="12">Multi-pass membrane protein</topology>
    </subcellularLocation>
</comment>
<dbReference type="RefSeq" id="WP_055740908.1">
    <property type="nucleotide sequence ID" value="NZ_JAAIWL010000006.1"/>
</dbReference>
<evidence type="ECO:0000256" key="6">
    <source>
        <dbReference type="ARBA" id="ARBA00022842"/>
    </source>
</evidence>
<dbReference type="PATRIC" id="fig|157838.3.peg.3860"/>
<feature type="transmembrane region" description="Helical" evidence="12">
    <location>
        <begin position="286"/>
        <end position="306"/>
    </location>
</feature>
<keyword evidence="3 12" id="KW-0813">Transport</keyword>
<dbReference type="STRING" id="157838.AN964_17430"/>
<dbReference type="GO" id="GO:0000287">
    <property type="term" value="F:magnesium ion binding"/>
    <property type="evidence" value="ECO:0007669"/>
    <property type="project" value="TreeGrafter"/>
</dbReference>
<comment type="similarity">
    <text evidence="2 12">Belongs to the CorA metal ion transporter (MIT) (TC 1.A.35) family.</text>
</comment>
<dbReference type="AlphaFoldDB" id="A0A0Q3TMX8"/>
<evidence type="ECO:0000256" key="12">
    <source>
        <dbReference type="RuleBase" id="RU362010"/>
    </source>
</evidence>
<dbReference type="GO" id="GO:0005886">
    <property type="term" value="C:plasma membrane"/>
    <property type="evidence" value="ECO:0007669"/>
    <property type="project" value="UniProtKB-SubCell"/>
</dbReference>
<keyword evidence="6 12" id="KW-0460">Magnesium</keyword>
<dbReference type="NCBIfam" id="TIGR00383">
    <property type="entry name" value="corA"/>
    <property type="match status" value="1"/>
</dbReference>
<keyword evidence="9 12" id="KW-0472">Membrane</keyword>
<dbReference type="GO" id="GO:0015087">
    <property type="term" value="F:cobalt ion transmembrane transporter activity"/>
    <property type="evidence" value="ECO:0007669"/>
    <property type="project" value="UniProtKB-UniRule"/>
</dbReference>
<reference evidence="13 14" key="1">
    <citation type="submission" date="2015-09" db="EMBL/GenBank/DDBJ databases">
        <title>Genome sequencing project for genomic taxonomy and phylogenomics of Bacillus-like bacteria.</title>
        <authorList>
            <person name="Liu B."/>
            <person name="Wang J."/>
            <person name="Zhu Y."/>
            <person name="Liu G."/>
            <person name="Chen Q."/>
            <person name="Chen Z."/>
            <person name="Lan J."/>
            <person name="Che J."/>
            <person name="Ge C."/>
            <person name="Shi H."/>
            <person name="Pan Z."/>
            <person name="Liu X."/>
        </authorList>
    </citation>
    <scope>NUCLEOTIDE SEQUENCE [LARGE SCALE GENOMIC DNA]</scope>
    <source>
        <strain evidence="13 14">LMG 18435</strain>
    </source>
</reference>
<dbReference type="PANTHER" id="PTHR46494">
    <property type="entry name" value="CORA FAMILY METAL ION TRANSPORTER (EUROFUNG)"/>
    <property type="match status" value="1"/>
</dbReference>
<keyword evidence="7 12" id="KW-1133">Transmembrane helix</keyword>
<organism evidence="13 14">
    <name type="scientific">Heyndrickxia shackletonii</name>
    <dbReference type="NCBI Taxonomy" id="157838"/>
    <lineage>
        <taxon>Bacteria</taxon>
        <taxon>Bacillati</taxon>
        <taxon>Bacillota</taxon>
        <taxon>Bacilli</taxon>
        <taxon>Bacillales</taxon>
        <taxon>Bacillaceae</taxon>
        <taxon>Heyndrickxia</taxon>
    </lineage>
</organism>
<protein>
    <recommendedName>
        <fullName evidence="12">Magnesium transport protein CorA</fullName>
    </recommendedName>
</protein>
<dbReference type="CDD" id="cd12831">
    <property type="entry name" value="TmCorA-like_u2"/>
    <property type="match status" value="1"/>
</dbReference>
<dbReference type="Pfam" id="PF01544">
    <property type="entry name" value="CorA"/>
    <property type="match status" value="1"/>
</dbReference>
<keyword evidence="8 12" id="KW-0406">Ion transport</keyword>
<dbReference type="GO" id="GO:0050897">
    <property type="term" value="F:cobalt ion binding"/>
    <property type="evidence" value="ECO:0007669"/>
    <property type="project" value="TreeGrafter"/>
</dbReference>
<evidence type="ECO:0000256" key="8">
    <source>
        <dbReference type="ARBA" id="ARBA00023065"/>
    </source>
</evidence>
<evidence type="ECO:0000256" key="11">
    <source>
        <dbReference type="ARBA" id="ARBA00045497"/>
    </source>
</evidence>
<evidence type="ECO:0000256" key="2">
    <source>
        <dbReference type="ARBA" id="ARBA00009765"/>
    </source>
</evidence>
<dbReference type="GO" id="GO:0015095">
    <property type="term" value="F:magnesium ion transmembrane transporter activity"/>
    <property type="evidence" value="ECO:0007669"/>
    <property type="project" value="UniProtKB-UniRule"/>
</dbReference>
<dbReference type="SUPFAM" id="SSF143865">
    <property type="entry name" value="CorA soluble domain-like"/>
    <property type="match status" value="1"/>
</dbReference>
<dbReference type="EMBL" id="LJJC01000004">
    <property type="protein sequence ID" value="KQL55113.1"/>
    <property type="molecule type" value="Genomic_DNA"/>
</dbReference>
<evidence type="ECO:0000256" key="3">
    <source>
        <dbReference type="ARBA" id="ARBA00022448"/>
    </source>
</evidence>
<evidence type="ECO:0000313" key="13">
    <source>
        <dbReference type="EMBL" id="KQL55113.1"/>
    </source>
</evidence>
<name>A0A0Q3TMX8_9BACI</name>
<feature type="transmembrane region" description="Helical" evidence="12">
    <location>
        <begin position="255"/>
        <end position="274"/>
    </location>
</feature>
<comment type="catalytic activity">
    <reaction evidence="10">
        <text>Mg(2+)(in) = Mg(2+)(out)</text>
        <dbReference type="Rhea" id="RHEA:29827"/>
        <dbReference type="ChEBI" id="CHEBI:18420"/>
    </reaction>
</comment>
<evidence type="ECO:0000256" key="10">
    <source>
        <dbReference type="ARBA" id="ARBA00034269"/>
    </source>
</evidence>
<accession>A0A0Q3TMX8</accession>
<evidence type="ECO:0000256" key="1">
    <source>
        <dbReference type="ARBA" id="ARBA00004651"/>
    </source>
</evidence>
<dbReference type="FunFam" id="1.20.58.340:FF:000004">
    <property type="entry name" value="Magnesium transport protein CorA"/>
    <property type="match status" value="1"/>
</dbReference>
<comment type="function">
    <text evidence="11">Mediates influx of magnesium ions. Alternates between open and closed states. Activated by low cytoplasmic Mg(2+) levels. Inactive when cytoplasmic Mg(2+) levels are high.</text>
</comment>
<dbReference type="InterPro" id="IPR045861">
    <property type="entry name" value="CorA_cytoplasmic_dom"/>
</dbReference>